<proteinExistence type="predicted"/>
<feature type="transmembrane region" description="Helical" evidence="1">
    <location>
        <begin position="104"/>
        <end position="125"/>
    </location>
</feature>
<name>A0ABT3DKF5_9BACI</name>
<dbReference type="EMBL" id="JAOYEY010000047">
    <property type="protein sequence ID" value="MCV9887549.1"/>
    <property type="molecule type" value="Genomic_DNA"/>
</dbReference>
<accession>A0ABT3DKF5</accession>
<keyword evidence="1" id="KW-0472">Membrane</keyword>
<sequence length="131" mass="15158">MGGFINWIISILITLPIISLFLLYIIIRIFIDNQRKSILLTIDLSTVFFIVSVHFHFIAIFEKSFLLFIILGIGCLILFFYYVEKTKFKNPSIKRVARNTWRSAFLLFVAGYIILTVLGFTSGVIKNIFPL</sequence>
<keyword evidence="3" id="KW-1185">Reference proteome</keyword>
<evidence type="ECO:0000313" key="2">
    <source>
        <dbReference type="EMBL" id="MCV9887549.1"/>
    </source>
</evidence>
<feature type="transmembrane region" description="Helical" evidence="1">
    <location>
        <begin position="65"/>
        <end position="83"/>
    </location>
</feature>
<protein>
    <submittedName>
        <fullName evidence="2">DUF3397 domain-containing protein</fullName>
    </submittedName>
</protein>
<evidence type="ECO:0000256" key="1">
    <source>
        <dbReference type="SAM" id="Phobius"/>
    </source>
</evidence>
<feature type="transmembrane region" description="Helical" evidence="1">
    <location>
        <begin position="6"/>
        <end position="26"/>
    </location>
</feature>
<dbReference type="Pfam" id="PF11877">
    <property type="entry name" value="DUF3397"/>
    <property type="match status" value="1"/>
</dbReference>
<dbReference type="RefSeq" id="WP_078434438.1">
    <property type="nucleotide sequence ID" value="NZ_JAMAWP010000005.1"/>
</dbReference>
<comment type="caution">
    <text evidence="2">The sequence shown here is derived from an EMBL/GenBank/DDBJ whole genome shotgun (WGS) entry which is preliminary data.</text>
</comment>
<evidence type="ECO:0000313" key="3">
    <source>
        <dbReference type="Proteomes" id="UP001526147"/>
    </source>
</evidence>
<organism evidence="2 3">
    <name type="scientific">Metabacillus halosaccharovorans</name>
    <dbReference type="NCBI Taxonomy" id="930124"/>
    <lineage>
        <taxon>Bacteria</taxon>
        <taxon>Bacillati</taxon>
        <taxon>Bacillota</taxon>
        <taxon>Bacilli</taxon>
        <taxon>Bacillales</taxon>
        <taxon>Bacillaceae</taxon>
        <taxon>Metabacillus</taxon>
    </lineage>
</organism>
<keyword evidence="1" id="KW-0812">Transmembrane</keyword>
<dbReference type="InterPro" id="IPR024515">
    <property type="entry name" value="DUF3397"/>
</dbReference>
<gene>
    <name evidence="2" type="ORF">OIH86_18070</name>
</gene>
<dbReference type="Proteomes" id="UP001526147">
    <property type="component" value="Unassembled WGS sequence"/>
</dbReference>
<reference evidence="2 3" key="1">
    <citation type="submission" date="2022-10" db="EMBL/GenBank/DDBJ databases">
        <title>Draft genome assembly of moderately radiation resistant bacterium Metabacillus halosaccharovorans.</title>
        <authorList>
            <person name="Pal S."/>
            <person name="Gopinathan A."/>
        </authorList>
    </citation>
    <scope>NUCLEOTIDE SEQUENCE [LARGE SCALE GENOMIC DNA]</scope>
    <source>
        <strain evidence="2 3">VITHBRA001</strain>
    </source>
</reference>
<feature type="transmembrane region" description="Helical" evidence="1">
    <location>
        <begin position="38"/>
        <end position="59"/>
    </location>
</feature>
<keyword evidence="1" id="KW-1133">Transmembrane helix</keyword>